<keyword evidence="2" id="KW-0732">Signal</keyword>
<feature type="compositionally biased region" description="Basic and acidic residues" evidence="1">
    <location>
        <begin position="89"/>
        <end position="104"/>
    </location>
</feature>
<organism evidence="3 4">
    <name type="scientific">Ectocarpus siliculosus</name>
    <name type="common">Brown alga</name>
    <name type="synonym">Conferva siliculosa</name>
    <dbReference type="NCBI Taxonomy" id="2880"/>
    <lineage>
        <taxon>Eukaryota</taxon>
        <taxon>Sar</taxon>
        <taxon>Stramenopiles</taxon>
        <taxon>Ochrophyta</taxon>
        <taxon>PX clade</taxon>
        <taxon>Phaeophyceae</taxon>
        <taxon>Ectocarpales</taxon>
        <taxon>Ectocarpaceae</taxon>
        <taxon>Ectocarpus</taxon>
    </lineage>
</organism>
<proteinExistence type="predicted"/>
<feature type="region of interest" description="Disordered" evidence="1">
    <location>
        <begin position="543"/>
        <end position="602"/>
    </location>
</feature>
<sequence>MRHIPAFVWLACACGLEQRFSAAAAAAGDSSGSTNTQEGLALAQRVSATPTTERGPSGLSLKGDAGVSASRTPGVITRRNTGAAEGEGEESHVGEGTGEGRGEGDNNAPELHGSWEETQQDPVLPEEEEVEEEEEEEEGNDPIAEIEGMDEHWTQHASVAQPPGAVLENARSVYSEISSDILTRWGYKYANTPLFSGGMKFSDGGKVVENKMLNAVVEQEGFLAAFTGVSTTAGHDCLFEQSYPVLLNETFGRLMAATGVKFEAINVAMGNTRVAPYSYCVEAHAGLEADLISWDMTLMVASNECGKAAAGIELFVRSATVLPKRPVVLLMDATPNQDVCTNGHLRQIKKLDDGWHAGPTGHLLVADMLFMAYAEVFLRALERLNGVKPGITAAGLRQLNALSANGRLNLWESLGLDGGGATDARPDLHGEATAADSQSGSNNYPAFMGGGRGDILPPPSWCKGYRFCQGAGSYRSEYFVEPSQGHWAVTLNEEAQSIKDYLKVSPPRGFHHPIDYKWVLVGDAAAGPIEFEFETLGIPPAGRHRRRRAKVEEGEEEDAHTFSSSAGREEPAPESAGANEEFSNSAGIDAEKTRPTEDATDFDSRVTVCKPDFIDRVQFNETSGVRFSVDGIQVETTVELVQVGLHVQSCALLDVAVGVGRHTVKVEPLKVGEPYVAISHVLYPA</sequence>
<evidence type="ECO:0000313" key="3">
    <source>
        <dbReference type="EMBL" id="CBJ48305.1"/>
    </source>
</evidence>
<name>D7FPX3_ECTSI</name>
<feature type="compositionally biased region" description="Acidic residues" evidence="1">
    <location>
        <begin position="124"/>
        <end position="140"/>
    </location>
</feature>
<keyword evidence="4" id="KW-1185">Reference proteome</keyword>
<accession>D7FPX3</accession>
<feature type="region of interest" description="Disordered" evidence="1">
    <location>
        <begin position="422"/>
        <end position="441"/>
    </location>
</feature>
<feature type="region of interest" description="Disordered" evidence="1">
    <location>
        <begin position="28"/>
        <end position="141"/>
    </location>
</feature>
<protein>
    <submittedName>
        <fullName evidence="3">Uncharacterized protein</fullName>
    </submittedName>
</protein>
<reference evidence="3 4" key="1">
    <citation type="journal article" date="2010" name="Nature">
        <title>The Ectocarpus genome and the independent evolution of multicellularity in brown algae.</title>
        <authorList>
            <person name="Cock J.M."/>
            <person name="Sterck L."/>
            <person name="Rouze P."/>
            <person name="Scornet D."/>
            <person name="Allen A.E."/>
            <person name="Amoutzias G."/>
            <person name="Anthouard V."/>
            <person name="Artiguenave F."/>
            <person name="Aury J.M."/>
            <person name="Badger J.H."/>
            <person name="Beszteri B."/>
            <person name="Billiau K."/>
            <person name="Bonnet E."/>
            <person name="Bothwell J.H."/>
            <person name="Bowler C."/>
            <person name="Boyen C."/>
            <person name="Brownlee C."/>
            <person name="Carrano C.J."/>
            <person name="Charrier B."/>
            <person name="Cho G.Y."/>
            <person name="Coelho S.M."/>
            <person name="Collen J."/>
            <person name="Corre E."/>
            <person name="Da Silva C."/>
            <person name="Delage L."/>
            <person name="Delaroque N."/>
            <person name="Dittami S.M."/>
            <person name="Doulbeau S."/>
            <person name="Elias M."/>
            <person name="Farnham G."/>
            <person name="Gachon C.M."/>
            <person name="Gschloessl B."/>
            <person name="Heesch S."/>
            <person name="Jabbari K."/>
            <person name="Jubin C."/>
            <person name="Kawai H."/>
            <person name="Kimura K."/>
            <person name="Kloareg B."/>
            <person name="Kupper F.C."/>
            <person name="Lang D."/>
            <person name="Le Bail A."/>
            <person name="Leblanc C."/>
            <person name="Lerouge P."/>
            <person name="Lohr M."/>
            <person name="Lopez P.J."/>
            <person name="Martens C."/>
            <person name="Maumus F."/>
            <person name="Michel G."/>
            <person name="Miranda-Saavedra D."/>
            <person name="Morales J."/>
            <person name="Moreau H."/>
            <person name="Motomura T."/>
            <person name="Nagasato C."/>
            <person name="Napoli C.A."/>
            <person name="Nelson D.R."/>
            <person name="Nyvall-Collen P."/>
            <person name="Peters A.F."/>
            <person name="Pommier C."/>
            <person name="Potin P."/>
            <person name="Poulain J."/>
            <person name="Quesneville H."/>
            <person name="Read B."/>
            <person name="Rensing S.A."/>
            <person name="Ritter A."/>
            <person name="Rousvoal S."/>
            <person name="Samanta M."/>
            <person name="Samson G."/>
            <person name="Schroeder D.C."/>
            <person name="Segurens B."/>
            <person name="Strittmatter M."/>
            <person name="Tonon T."/>
            <person name="Tregear J.W."/>
            <person name="Valentin K."/>
            <person name="von Dassow P."/>
            <person name="Yamagishi T."/>
            <person name="Van de Peer Y."/>
            <person name="Wincker P."/>
        </authorList>
    </citation>
    <scope>NUCLEOTIDE SEQUENCE [LARGE SCALE GENOMIC DNA]</scope>
    <source>
        <strain evidence="4">Ec32 / CCAP1310/4</strain>
    </source>
</reference>
<feature type="signal peptide" evidence="2">
    <location>
        <begin position="1"/>
        <end position="25"/>
    </location>
</feature>
<dbReference type="EMBL" id="FN649727">
    <property type="protein sequence ID" value="CBJ48305.1"/>
    <property type="molecule type" value="Genomic_DNA"/>
</dbReference>
<dbReference type="OrthoDB" id="42308at2759"/>
<dbReference type="eggNOG" id="ENOG502SGK3">
    <property type="taxonomic scope" value="Eukaryota"/>
</dbReference>
<dbReference type="Proteomes" id="UP000002630">
    <property type="component" value="Linkage Group LG02"/>
</dbReference>
<dbReference type="EMBL" id="FN648375">
    <property type="protein sequence ID" value="CBJ48305.1"/>
    <property type="molecule type" value="Genomic_DNA"/>
</dbReference>
<dbReference type="AlphaFoldDB" id="D7FPX3"/>
<evidence type="ECO:0000256" key="2">
    <source>
        <dbReference type="SAM" id="SignalP"/>
    </source>
</evidence>
<evidence type="ECO:0000313" key="4">
    <source>
        <dbReference type="Proteomes" id="UP000002630"/>
    </source>
</evidence>
<dbReference type="InParanoid" id="D7FPX3"/>
<feature type="chain" id="PRO_5003095385" evidence="2">
    <location>
        <begin position="26"/>
        <end position="685"/>
    </location>
</feature>
<gene>
    <name evidence="3" type="ORF">Esi_0002_0024</name>
</gene>
<evidence type="ECO:0000256" key="1">
    <source>
        <dbReference type="SAM" id="MobiDB-lite"/>
    </source>
</evidence>